<dbReference type="CDD" id="cd00866">
    <property type="entry name" value="PEBP_euk"/>
    <property type="match status" value="1"/>
</dbReference>
<dbReference type="PANTHER" id="PTHR11362:SF82">
    <property type="entry name" value="PHOSPHATIDYLETHANOLAMINE-BINDING PROTEIN 4"/>
    <property type="match status" value="1"/>
</dbReference>
<keyword evidence="3" id="KW-1185">Reference proteome</keyword>
<dbReference type="SUPFAM" id="SSF49777">
    <property type="entry name" value="PEBP-like"/>
    <property type="match status" value="1"/>
</dbReference>
<feature type="region of interest" description="Disordered" evidence="1">
    <location>
        <begin position="31"/>
        <end position="54"/>
    </location>
</feature>
<name>S9TVM5_9TRYP</name>
<dbReference type="PANTHER" id="PTHR11362">
    <property type="entry name" value="PHOSPHATIDYLETHANOLAMINE-BINDING PROTEIN"/>
    <property type="match status" value="1"/>
</dbReference>
<evidence type="ECO:0000313" key="2">
    <source>
        <dbReference type="EMBL" id="EPY20609.1"/>
    </source>
</evidence>
<dbReference type="InterPro" id="IPR035810">
    <property type="entry name" value="PEBP_euk"/>
</dbReference>
<evidence type="ECO:0000313" key="3">
    <source>
        <dbReference type="Proteomes" id="UP000015354"/>
    </source>
</evidence>
<dbReference type="Gene3D" id="3.90.280.10">
    <property type="entry name" value="PEBP-like"/>
    <property type="match status" value="1"/>
</dbReference>
<protein>
    <recommendedName>
        <fullName evidence="4">Phosphatidylethanolamine-binding protein</fullName>
    </recommendedName>
</protein>
<proteinExistence type="predicted"/>
<accession>S9TVM5</accession>
<reference evidence="2 3" key="1">
    <citation type="journal article" date="2013" name="PLoS ONE">
        <title>Predicting the Proteins of Angomonas deanei, Strigomonas culicis and Their Respective Endosymbionts Reveals New Aspects of the Trypanosomatidae Family.</title>
        <authorList>
            <person name="Motta M.C."/>
            <person name="Martins A.C."/>
            <person name="de Souza S.S."/>
            <person name="Catta-Preta C.M."/>
            <person name="Silva R."/>
            <person name="Klein C.C."/>
            <person name="de Almeida L.G."/>
            <person name="de Lima Cunha O."/>
            <person name="Ciapina L.P."/>
            <person name="Brocchi M."/>
            <person name="Colabardini A.C."/>
            <person name="de Araujo Lima B."/>
            <person name="Machado C.R."/>
            <person name="de Almeida Soares C.M."/>
            <person name="Probst C.M."/>
            <person name="de Menezes C.B."/>
            <person name="Thompson C.E."/>
            <person name="Bartholomeu D.C."/>
            <person name="Gradia D.F."/>
            <person name="Pavoni D.P."/>
            <person name="Grisard E.C."/>
            <person name="Fantinatti-Garboggini F."/>
            <person name="Marchini F.K."/>
            <person name="Rodrigues-Luiz G.F."/>
            <person name="Wagner G."/>
            <person name="Goldman G.H."/>
            <person name="Fietto J.L."/>
            <person name="Elias M.C."/>
            <person name="Goldman M.H."/>
            <person name="Sagot M.F."/>
            <person name="Pereira M."/>
            <person name="Stoco P.H."/>
            <person name="de Mendonca-Neto R.P."/>
            <person name="Teixeira S.M."/>
            <person name="Maciel T.E."/>
            <person name="de Oliveira Mendes T.A."/>
            <person name="Urmenyi T.P."/>
            <person name="de Souza W."/>
            <person name="Schenkman S."/>
            <person name="de Vasconcelos A.T."/>
        </authorList>
    </citation>
    <scope>NUCLEOTIDE SEQUENCE [LARGE SCALE GENOMIC DNA]</scope>
</reference>
<dbReference type="EMBL" id="ATMH01008919">
    <property type="protein sequence ID" value="EPY20609.1"/>
    <property type="molecule type" value="Genomic_DNA"/>
</dbReference>
<feature type="compositionally biased region" description="Basic and acidic residues" evidence="1">
    <location>
        <begin position="33"/>
        <end position="54"/>
    </location>
</feature>
<evidence type="ECO:0000256" key="1">
    <source>
        <dbReference type="SAM" id="MobiDB-lite"/>
    </source>
</evidence>
<dbReference type="OrthoDB" id="2506647at2759"/>
<organism evidence="2 3">
    <name type="scientific">Strigomonas culicis</name>
    <dbReference type="NCBI Taxonomy" id="28005"/>
    <lineage>
        <taxon>Eukaryota</taxon>
        <taxon>Discoba</taxon>
        <taxon>Euglenozoa</taxon>
        <taxon>Kinetoplastea</taxon>
        <taxon>Metakinetoplastina</taxon>
        <taxon>Trypanosomatida</taxon>
        <taxon>Trypanosomatidae</taxon>
        <taxon>Strigomonadinae</taxon>
        <taxon>Strigomonas</taxon>
    </lineage>
</organism>
<sequence>MWRRPTLSLRRSGDALLCVACHYHLPGWKTKSSTKDARTREQRENDRKARQIEKLPKPEALPDFQYPYEKTVLSDYMFQYPVFENELDTPSLFHMTPPPNFFLYWNAADFERTAYPAVPSVDHRLLVPSESSALWCEHRERALEYLRKHSILPNYLPHIKADVNVSVVFNGAYLTRAKLDEETGALPPPLPPVSELTRRNFWFTAHCGNYIELCELQQPPSIFITESERDARQESYYTLLMMSPDYPYRVPSAVDRSMPDSGFFLNYMVTNIPGGKVAQQDGQMVNSKDARRSGDVVVPYCPPLPTEDAGTTRHICVLYRQTEKVAAVHTLTAEEEQAHFPLASRSQFFLLDPARSREGVDQPAALRSLREVEHLLVQQPSAATFFQTKWDIQVQEYYERVGLPEPALPIDPTIEQLLEFHARSSADLRVRARHRADGSVNVGDNPNFWAQYENTNMMGNTMGALWSRRTKQHH</sequence>
<gene>
    <name evidence="2" type="ORF">STCU_08919</name>
</gene>
<dbReference type="Proteomes" id="UP000015354">
    <property type="component" value="Unassembled WGS sequence"/>
</dbReference>
<dbReference type="InterPro" id="IPR036610">
    <property type="entry name" value="PEBP-like_sf"/>
</dbReference>
<comment type="caution">
    <text evidence="2">The sequence shown here is derived from an EMBL/GenBank/DDBJ whole genome shotgun (WGS) entry which is preliminary data.</text>
</comment>
<evidence type="ECO:0008006" key="4">
    <source>
        <dbReference type="Google" id="ProtNLM"/>
    </source>
</evidence>
<dbReference type="AlphaFoldDB" id="S9TVM5"/>